<dbReference type="EMBL" id="HBIO01017388">
    <property type="protein sequence ID" value="CAE0468502.1"/>
    <property type="molecule type" value="Transcribed_RNA"/>
</dbReference>
<protein>
    <recommendedName>
        <fullName evidence="2">Calmodulin-lysine N-methyltransferase</fullName>
    </recommendedName>
</protein>
<name>A0A7S3Q871_9STRA</name>
<dbReference type="AlphaFoldDB" id="A0A7S3Q871"/>
<evidence type="ECO:0008006" key="2">
    <source>
        <dbReference type="Google" id="ProtNLM"/>
    </source>
</evidence>
<proteinExistence type="predicted"/>
<sequence length="153" mass="16431">MESGIMAMAVAINYLCARYFTSPLALALTHTARIVLALFDICDHDIPLPKCDIVIAADIMYEPKTGIAMAQRTVEALNAGSRVIIGCSPGRPGRPKFQEALEKLLPGRDTKFIEVAGKTCMGPRNDLICGKGSTSVSSTPKSLSVKLLDLRPI</sequence>
<accession>A0A7S3Q871</accession>
<evidence type="ECO:0000313" key="1">
    <source>
        <dbReference type="EMBL" id="CAE0468502.1"/>
    </source>
</evidence>
<organism evidence="1">
    <name type="scientific">Chaetoceros debilis</name>
    <dbReference type="NCBI Taxonomy" id="122233"/>
    <lineage>
        <taxon>Eukaryota</taxon>
        <taxon>Sar</taxon>
        <taxon>Stramenopiles</taxon>
        <taxon>Ochrophyta</taxon>
        <taxon>Bacillariophyta</taxon>
        <taxon>Coscinodiscophyceae</taxon>
        <taxon>Chaetocerotophycidae</taxon>
        <taxon>Chaetocerotales</taxon>
        <taxon>Chaetocerotaceae</taxon>
        <taxon>Chaetoceros</taxon>
    </lineage>
</organism>
<gene>
    <name evidence="1" type="ORF">CDEB00056_LOCUS13355</name>
</gene>
<reference evidence="1" key="1">
    <citation type="submission" date="2021-01" db="EMBL/GenBank/DDBJ databases">
        <authorList>
            <person name="Corre E."/>
            <person name="Pelletier E."/>
            <person name="Niang G."/>
            <person name="Scheremetjew M."/>
            <person name="Finn R."/>
            <person name="Kale V."/>
            <person name="Holt S."/>
            <person name="Cochrane G."/>
            <person name="Meng A."/>
            <person name="Brown T."/>
            <person name="Cohen L."/>
        </authorList>
    </citation>
    <scope>NUCLEOTIDE SEQUENCE</scope>
    <source>
        <strain evidence="1">MM31A-1</strain>
    </source>
</reference>